<protein>
    <submittedName>
        <fullName evidence="2">Uncharacterized protein</fullName>
    </submittedName>
</protein>
<dbReference type="EMBL" id="CADEAL010001580">
    <property type="protein sequence ID" value="CAB1433646.1"/>
    <property type="molecule type" value="Genomic_DNA"/>
</dbReference>
<feature type="region of interest" description="Disordered" evidence="1">
    <location>
        <begin position="17"/>
        <end position="121"/>
    </location>
</feature>
<keyword evidence="3" id="KW-1185">Reference proteome</keyword>
<accession>A0A9N7UP35</accession>
<evidence type="ECO:0000256" key="1">
    <source>
        <dbReference type="SAM" id="MobiDB-lite"/>
    </source>
</evidence>
<dbReference type="AlphaFoldDB" id="A0A9N7UP35"/>
<reference evidence="2" key="1">
    <citation type="submission" date="2020-03" db="EMBL/GenBank/DDBJ databases">
        <authorList>
            <person name="Weist P."/>
        </authorList>
    </citation>
    <scope>NUCLEOTIDE SEQUENCE</scope>
</reference>
<organism evidence="2 3">
    <name type="scientific">Pleuronectes platessa</name>
    <name type="common">European plaice</name>
    <dbReference type="NCBI Taxonomy" id="8262"/>
    <lineage>
        <taxon>Eukaryota</taxon>
        <taxon>Metazoa</taxon>
        <taxon>Chordata</taxon>
        <taxon>Craniata</taxon>
        <taxon>Vertebrata</taxon>
        <taxon>Euteleostomi</taxon>
        <taxon>Actinopterygii</taxon>
        <taxon>Neopterygii</taxon>
        <taxon>Teleostei</taxon>
        <taxon>Neoteleostei</taxon>
        <taxon>Acanthomorphata</taxon>
        <taxon>Carangaria</taxon>
        <taxon>Pleuronectiformes</taxon>
        <taxon>Pleuronectoidei</taxon>
        <taxon>Pleuronectidae</taxon>
        <taxon>Pleuronectes</taxon>
    </lineage>
</organism>
<feature type="compositionally biased region" description="Basic and acidic residues" evidence="1">
    <location>
        <begin position="38"/>
        <end position="56"/>
    </location>
</feature>
<sequence length="121" mass="12895">MSTWKDNEILELLVIRAEAGVNNHPGGQSRTNPTRTEPNTRDEPPTRRIESTDIHVKPHHSGKQASPTAGELTLAGSSDPALGPGLIPPVSRGHPAETEARQPPVDHTGPAGRVSLRGKAR</sequence>
<proteinExistence type="predicted"/>
<dbReference type="Proteomes" id="UP001153269">
    <property type="component" value="Unassembled WGS sequence"/>
</dbReference>
<evidence type="ECO:0000313" key="3">
    <source>
        <dbReference type="Proteomes" id="UP001153269"/>
    </source>
</evidence>
<name>A0A9N7UP35_PLEPL</name>
<comment type="caution">
    <text evidence="2">The sequence shown here is derived from an EMBL/GenBank/DDBJ whole genome shotgun (WGS) entry which is preliminary data.</text>
</comment>
<gene>
    <name evidence="2" type="ORF">PLEPLA_LOCUS21737</name>
</gene>
<evidence type="ECO:0000313" key="2">
    <source>
        <dbReference type="EMBL" id="CAB1433646.1"/>
    </source>
</evidence>